<evidence type="ECO:0008006" key="5">
    <source>
        <dbReference type="Google" id="ProtNLM"/>
    </source>
</evidence>
<feature type="domain" description="Reverse transcriptase zinc-binding" evidence="2">
    <location>
        <begin position="464"/>
        <end position="530"/>
    </location>
</feature>
<feature type="domain" description="RNase H type-1" evidence="1">
    <location>
        <begin position="634"/>
        <end position="755"/>
    </location>
</feature>
<evidence type="ECO:0000259" key="1">
    <source>
        <dbReference type="Pfam" id="PF13456"/>
    </source>
</evidence>
<dbReference type="GO" id="GO:0004523">
    <property type="term" value="F:RNA-DNA hybrid ribonuclease activity"/>
    <property type="evidence" value="ECO:0007669"/>
    <property type="project" value="InterPro"/>
</dbReference>
<evidence type="ECO:0000313" key="3">
    <source>
        <dbReference type="EMBL" id="KAK2640685.1"/>
    </source>
</evidence>
<dbReference type="Pfam" id="PF13456">
    <property type="entry name" value="RVT_3"/>
    <property type="match status" value="1"/>
</dbReference>
<dbReference type="Pfam" id="PF13966">
    <property type="entry name" value="zf-RVT"/>
    <property type="match status" value="1"/>
</dbReference>
<reference evidence="3" key="1">
    <citation type="journal article" date="2023" name="Plant J.">
        <title>Genome sequences and population genomics provide insights into the demographic history, inbreeding, and mutation load of two 'living fossil' tree species of Dipteronia.</title>
        <authorList>
            <person name="Feng Y."/>
            <person name="Comes H.P."/>
            <person name="Chen J."/>
            <person name="Zhu S."/>
            <person name="Lu R."/>
            <person name="Zhang X."/>
            <person name="Li P."/>
            <person name="Qiu J."/>
            <person name="Olsen K.M."/>
            <person name="Qiu Y."/>
        </authorList>
    </citation>
    <scope>NUCLEOTIDE SEQUENCE</scope>
    <source>
        <strain evidence="3">KIB01</strain>
    </source>
</reference>
<evidence type="ECO:0000313" key="4">
    <source>
        <dbReference type="Proteomes" id="UP001280121"/>
    </source>
</evidence>
<gene>
    <name evidence="3" type="ORF">Ddye_028480</name>
</gene>
<dbReference type="InterPro" id="IPR036397">
    <property type="entry name" value="RNaseH_sf"/>
</dbReference>
<sequence>MRVFLDTNFMVDEVRPAIFDMHPTKAPGLDGLPALFYQKHWHIVGENVTKACLGVLNDGQRLEHINGMLITLIPKSAFIFGRLVSNNAIVGFECMNALIRKKIGKGGYLALKLDMFKAYDRVEWSFLEEGFSRMIFSTEKRGEIGRFRCSMVEPKITHLFFYDDSLLFYRTKEKDCHTFQRILDIYARASGHVVNFHKSTVCVSKMVSHSRAVSLARNLGVQLVGCHERYLGLPSFVGKNKKQLFANIRDRIWERIKGRQSRLFSVGGKEVPLKAVVQAIPTYTMSLFMLPKSLVSDIHKLCANFWWGSCDIKRGIHWGSWRKLCRSKEAGGLGFRDLSIFNQELLAKQSRVLKDCYFPDTSLFEAGYRIKDSFLWKSFCWSLELLLRGSRWRIGNGSMVSVYKDHWLPRPSTFRLFSPLTLSINAKSDTLMWHFDKLGSCSVKSGYHLGCNLMDIQSSSGLASSESWWKFLWRIRIPTKIKLFIWRASFDWIPTRFNLAKRRMEVETNCPICGKFMETTTHALWNCSALKLIRSSYHSFSGFGVEDNMPFFDLMLLCKNKMLVEEFLIWNIWWCRNNVVHGRHGLPDVDVVPWAKAFLDKYGTTNVDQVGVWTVAKFGLPRWVPLAYGKVKMNTDAAIDNVGRKVGIGIILRDCDGNVLAVCSQKIMAGFSLQVAEAVALLKGLVLARDIGIWPGEVEMDAQSVVKLLSSSNVRCSEVGLVITDIKLQLFLMPACIISFTPRETNKVAHHLAKLGLLTEEVSAWLEDCPPSVVPFVLGDCPV</sequence>
<dbReference type="InterPro" id="IPR044730">
    <property type="entry name" value="RNase_H-like_dom_plant"/>
</dbReference>
<comment type="caution">
    <text evidence="3">The sequence shown here is derived from an EMBL/GenBank/DDBJ whole genome shotgun (WGS) entry which is preliminary data.</text>
</comment>
<dbReference type="Proteomes" id="UP001280121">
    <property type="component" value="Unassembled WGS sequence"/>
</dbReference>
<dbReference type="InterPro" id="IPR012337">
    <property type="entry name" value="RNaseH-like_sf"/>
</dbReference>
<organism evidence="3 4">
    <name type="scientific">Dipteronia dyeriana</name>
    <dbReference type="NCBI Taxonomy" id="168575"/>
    <lineage>
        <taxon>Eukaryota</taxon>
        <taxon>Viridiplantae</taxon>
        <taxon>Streptophyta</taxon>
        <taxon>Embryophyta</taxon>
        <taxon>Tracheophyta</taxon>
        <taxon>Spermatophyta</taxon>
        <taxon>Magnoliopsida</taxon>
        <taxon>eudicotyledons</taxon>
        <taxon>Gunneridae</taxon>
        <taxon>Pentapetalae</taxon>
        <taxon>rosids</taxon>
        <taxon>malvids</taxon>
        <taxon>Sapindales</taxon>
        <taxon>Sapindaceae</taxon>
        <taxon>Hippocastanoideae</taxon>
        <taxon>Acereae</taxon>
        <taxon>Dipteronia</taxon>
    </lineage>
</organism>
<dbReference type="CDD" id="cd06222">
    <property type="entry name" value="RNase_H_like"/>
    <property type="match status" value="1"/>
</dbReference>
<accession>A0AAD9TR33</accession>
<protein>
    <recommendedName>
        <fullName evidence="5">Reverse transcriptase</fullName>
    </recommendedName>
</protein>
<name>A0AAD9TR33_9ROSI</name>
<dbReference type="PANTHER" id="PTHR33116">
    <property type="entry name" value="REVERSE TRANSCRIPTASE ZINC-BINDING DOMAIN-CONTAINING PROTEIN-RELATED-RELATED"/>
    <property type="match status" value="1"/>
</dbReference>
<dbReference type="GO" id="GO:0003676">
    <property type="term" value="F:nucleic acid binding"/>
    <property type="evidence" value="ECO:0007669"/>
    <property type="project" value="InterPro"/>
</dbReference>
<dbReference type="Gene3D" id="3.30.420.10">
    <property type="entry name" value="Ribonuclease H-like superfamily/Ribonuclease H"/>
    <property type="match status" value="1"/>
</dbReference>
<dbReference type="PANTHER" id="PTHR33116:SF86">
    <property type="entry name" value="REVERSE TRANSCRIPTASE DOMAIN-CONTAINING PROTEIN"/>
    <property type="match status" value="1"/>
</dbReference>
<keyword evidence="4" id="KW-1185">Reference proteome</keyword>
<dbReference type="SUPFAM" id="SSF53098">
    <property type="entry name" value="Ribonuclease H-like"/>
    <property type="match status" value="1"/>
</dbReference>
<proteinExistence type="predicted"/>
<dbReference type="InterPro" id="IPR002156">
    <property type="entry name" value="RNaseH_domain"/>
</dbReference>
<evidence type="ECO:0000259" key="2">
    <source>
        <dbReference type="Pfam" id="PF13966"/>
    </source>
</evidence>
<dbReference type="AlphaFoldDB" id="A0AAD9TR33"/>
<dbReference type="InterPro" id="IPR026960">
    <property type="entry name" value="RVT-Znf"/>
</dbReference>
<dbReference type="EMBL" id="JANJYI010000008">
    <property type="protein sequence ID" value="KAK2640685.1"/>
    <property type="molecule type" value="Genomic_DNA"/>
</dbReference>